<dbReference type="EMBL" id="AMQN01003073">
    <property type="status" value="NOT_ANNOTATED_CDS"/>
    <property type="molecule type" value="Genomic_DNA"/>
</dbReference>
<dbReference type="Proteomes" id="UP000014760">
    <property type="component" value="Unassembled WGS sequence"/>
</dbReference>
<dbReference type="AlphaFoldDB" id="R7TA86"/>
<evidence type="ECO:0000256" key="1">
    <source>
        <dbReference type="SAM" id="MobiDB-lite"/>
    </source>
</evidence>
<dbReference type="EMBL" id="KB310836">
    <property type="protein sequence ID" value="ELT90653.1"/>
    <property type="molecule type" value="Genomic_DNA"/>
</dbReference>
<proteinExistence type="predicted"/>
<gene>
    <name evidence="2" type="ORF">CAPTEDRAFT_101416</name>
</gene>
<dbReference type="InterPro" id="IPR052709">
    <property type="entry name" value="Transposase-MT_Hybrid"/>
</dbReference>
<dbReference type="Gene3D" id="3.30.420.10">
    <property type="entry name" value="Ribonuclease H-like superfamily/Ribonuclease H"/>
    <property type="match status" value="1"/>
</dbReference>
<reference evidence="2 4" key="2">
    <citation type="journal article" date="2013" name="Nature">
        <title>Insights into bilaterian evolution from three spiralian genomes.</title>
        <authorList>
            <person name="Simakov O."/>
            <person name="Marletaz F."/>
            <person name="Cho S.J."/>
            <person name="Edsinger-Gonzales E."/>
            <person name="Havlak P."/>
            <person name="Hellsten U."/>
            <person name="Kuo D.H."/>
            <person name="Larsson T."/>
            <person name="Lv J."/>
            <person name="Arendt D."/>
            <person name="Savage R."/>
            <person name="Osoegawa K."/>
            <person name="de Jong P."/>
            <person name="Grimwood J."/>
            <person name="Chapman J.A."/>
            <person name="Shapiro H."/>
            <person name="Aerts A."/>
            <person name="Otillar R.P."/>
            <person name="Terry A.Y."/>
            <person name="Boore J.L."/>
            <person name="Grigoriev I.V."/>
            <person name="Lindberg D.R."/>
            <person name="Seaver E.C."/>
            <person name="Weisblat D.A."/>
            <person name="Putnam N.H."/>
            <person name="Rokhsar D.S."/>
        </authorList>
    </citation>
    <scope>NUCLEOTIDE SEQUENCE</scope>
    <source>
        <strain evidence="2 4">I ESC-2004</strain>
    </source>
</reference>
<dbReference type="OrthoDB" id="10017160at2759"/>
<reference evidence="3" key="3">
    <citation type="submission" date="2015-06" db="UniProtKB">
        <authorList>
            <consortium name="EnsemblMetazoa"/>
        </authorList>
    </citation>
    <scope>IDENTIFICATION</scope>
</reference>
<dbReference type="GO" id="GO:0003676">
    <property type="term" value="F:nucleic acid binding"/>
    <property type="evidence" value="ECO:0007669"/>
    <property type="project" value="InterPro"/>
</dbReference>
<reference evidence="4" key="1">
    <citation type="submission" date="2012-12" db="EMBL/GenBank/DDBJ databases">
        <authorList>
            <person name="Hellsten U."/>
            <person name="Grimwood J."/>
            <person name="Chapman J.A."/>
            <person name="Shapiro H."/>
            <person name="Aerts A."/>
            <person name="Otillar R.P."/>
            <person name="Terry A.Y."/>
            <person name="Boore J.L."/>
            <person name="Simakov O."/>
            <person name="Marletaz F."/>
            <person name="Cho S.-J."/>
            <person name="Edsinger-Gonzales E."/>
            <person name="Havlak P."/>
            <person name="Kuo D.-H."/>
            <person name="Larsson T."/>
            <person name="Lv J."/>
            <person name="Arendt D."/>
            <person name="Savage R."/>
            <person name="Osoegawa K."/>
            <person name="de Jong P."/>
            <person name="Lindberg D.R."/>
            <person name="Seaver E.C."/>
            <person name="Weisblat D.A."/>
            <person name="Putnam N.H."/>
            <person name="Grigoriev I.V."/>
            <person name="Rokhsar D.S."/>
        </authorList>
    </citation>
    <scope>NUCLEOTIDE SEQUENCE</scope>
    <source>
        <strain evidence="4">I ESC-2004</strain>
    </source>
</reference>
<organism evidence="2">
    <name type="scientific">Capitella teleta</name>
    <name type="common">Polychaete worm</name>
    <dbReference type="NCBI Taxonomy" id="283909"/>
    <lineage>
        <taxon>Eukaryota</taxon>
        <taxon>Metazoa</taxon>
        <taxon>Spiralia</taxon>
        <taxon>Lophotrochozoa</taxon>
        <taxon>Annelida</taxon>
        <taxon>Polychaeta</taxon>
        <taxon>Sedentaria</taxon>
        <taxon>Scolecida</taxon>
        <taxon>Capitellidae</taxon>
        <taxon>Capitella</taxon>
    </lineage>
</organism>
<dbReference type="InterPro" id="IPR036397">
    <property type="entry name" value="RNaseH_sf"/>
</dbReference>
<sequence length="148" mass="16889">NEISIFHYDYESKRESMEWRHHGSPPPQNVKVSRTTKKSYDASFLGFQRKDSRGLCGEMNYHQRCIPCARLLENVHTAIKEKRRGLLARGQRLQEDNSPSHNSHIAVASGRKGGFEILSQSLYSPDLTLSDNKSNGNPKNIQMTSFCH</sequence>
<dbReference type="EnsemblMetazoa" id="CapteT101416">
    <property type="protein sequence ID" value="CapteP101416"/>
    <property type="gene ID" value="CapteG101416"/>
</dbReference>
<evidence type="ECO:0000313" key="2">
    <source>
        <dbReference type="EMBL" id="ELT90653.1"/>
    </source>
</evidence>
<dbReference type="OMA" id="PSKEAHI"/>
<dbReference type="PANTHER" id="PTHR46060:SF1">
    <property type="entry name" value="MARINER MOS1 TRANSPOSASE-LIKE PROTEIN"/>
    <property type="match status" value="1"/>
</dbReference>
<protein>
    <submittedName>
        <fullName evidence="2 3">Uncharacterized protein</fullName>
    </submittedName>
</protein>
<dbReference type="PANTHER" id="PTHR46060">
    <property type="entry name" value="MARINER MOS1 TRANSPOSASE-LIKE PROTEIN"/>
    <property type="match status" value="1"/>
</dbReference>
<evidence type="ECO:0000313" key="4">
    <source>
        <dbReference type="Proteomes" id="UP000014760"/>
    </source>
</evidence>
<keyword evidence="4" id="KW-1185">Reference proteome</keyword>
<name>R7TA86_CAPTE</name>
<evidence type="ECO:0000313" key="3">
    <source>
        <dbReference type="EnsemblMetazoa" id="CapteP101416"/>
    </source>
</evidence>
<feature type="region of interest" description="Disordered" evidence="1">
    <location>
        <begin position="127"/>
        <end position="148"/>
    </location>
</feature>
<feature type="non-terminal residue" evidence="2">
    <location>
        <position position="1"/>
    </location>
</feature>
<accession>R7TA86</accession>
<dbReference type="HOGENOM" id="CLU_2032338_0_0_1"/>